<dbReference type="InterPro" id="IPR050801">
    <property type="entry name" value="Ca-Dep_Lectins_ImmuneDev"/>
</dbReference>
<proteinExistence type="predicted"/>
<dbReference type="EMBL" id="JAWDGP010006423">
    <property type="protein sequence ID" value="KAK3741472.1"/>
    <property type="molecule type" value="Genomic_DNA"/>
</dbReference>
<evidence type="ECO:0000256" key="2">
    <source>
        <dbReference type="SAM" id="SignalP"/>
    </source>
</evidence>
<dbReference type="PROSITE" id="PS00615">
    <property type="entry name" value="C_TYPE_LECTIN_1"/>
    <property type="match status" value="1"/>
</dbReference>
<dbReference type="SUPFAM" id="SSF56436">
    <property type="entry name" value="C-type lectin-like"/>
    <property type="match status" value="1"/>
</dbReference>
<dbReference type="AlphaFoldDB" id="A0AAE1CWH7"/>
<keyword evidence="5" id="KW-1185">Reference proteome</keyword>
<dbReference type="PANTHER" id="PTHR22801">
    <property type="entry name" value="LITHOSTATHINE"/>
    <property type="match status" value="1"/>
</dbReference>
<dbReference type="Gene3D" id="3.10.100.10">
    <property type="entry name" value="Mannose-Binding Protein A, subunit A"/>
    <property type="match status" value="1"/>
</dbReference>
<dbReference type="SUPFAM" id="SSF57414">
    <property type="entry name" value="Hairpin loop containing domain-like"/>
    <property type="match status" value="1"/>
</dbReference>
<dbReference type="SMART" id="SM00034">
    <property type="entry name" value="CLECT"/>
    <property type="match status" value="1"/>
</dbReference>
<keyword evidence="2" id="KW-0732">Signal</keyword>
<comment type="caution">
    <text evidence="4">The sequence shown here is derived from an EMBL/GenBank/DDBJ whole genome shotgun (WGS) entry which is preliminary data.</text>
</comment>
<evidence type="ECO:0000259" key="3">
    <source>
        <dbReference type="PROSITE" id="PS50041"/>
    </source>
</evidence>
<reference evidence="4" key="1">
    <citation type="journal article" date="2023" name="G3 (Bethesda)">
        <title>A reference genome for the long-term kleptoplast-retaining sea slug Elysia crispata morphotype clarki.</title>
        <authorList>
            <person name="Eastman K.E."/>
            <person name="Pendleton A.L."/>
            <person name="Shaikh M.A."/>
            <person name="Suttiyut T."/>
            <person name="Ogas R."/>
            <person name="Tomko P."/>
            <person name="Gavelis G."/>
            <person name="Widhalm J.R."/>
            <person name="Wisecaver J.H."/>
        </authorList>
    </citation>
    <scope>NUCLEOTIDE SEQUENCE</scope>
    <source>
        <strain evidence="4">ECLA1</strain>
    </source>
</reference>
<feature type="domain" description="C-type lectin" evidence="3">
    <location>
        <begin position="135"/>
        <end position="247"/>
    </location>
</feature>
<evidence type="ECO:0000313" key="4">
    <source>
        <dbReference type="EMBL" id="KAK3741472.1"/>
    </source>
</evidence>
<gene>
    <name evidence="4" type="ORF">RRG08_014476</name>
</gene>
<evidence type="ECO:0000313" key="5">
    <source>
        <dbReference type="Proteomes" id="UP001283361"/>
    </source>
</evidence>
<accession>A0AAE1CWH7</accession>
<dbReference type="PROSITE" id="PS50041">
    <property type="entry name" value="C_TYPE_LECTIN_2"/>
    <property type="match status" value="1"/>
</dbReference>
<protein>
    <recommendedName>
        <fullName evidence="3">C-type lectin domain-containing protein</fullName>
    </recommendedName>
</protein>
<dbReference type="Proteomes" id="UP001283361">
    <property type="component" value="Unassembled WGS sequence"/>
</dbReference>
<keyword evidence="1" id="KW-1015">Disulfide bond</keyword>
<evidence type="ECO:0000256" key="1">
    <source>
        <dbReference type="ARBA" id="ARBA00023157"/>
    </source>
</evidence>
<organism evidence="4 5">
    <name type="scientific">Elysia crispata</name>
    <name type="common">lettuce slug</name>
    <dbReference type="NCBI Taxonomy" id="231223"/>
    <lineage>
        <taxon>Eukaryota</taxon>
        <taxon>Metazoa</taxon>
        <taxon>Spiralia</taxon>
        <taxon>Lophotrochozoa</taxon>
        <taxon>Mollusca</taxon>
        <taxon>Gastropoda</taxon>
        <taxon>Heterobranchia</taxon>
        <taxon>Euthyneura</taxon>
        <taxon>Panpulmonata</taxon>
        <taxon>Sacoglossa</taxon>
        <taxon>Placobranchoidea</taxon>
        <taxon>Plakobranchidae</taxon>
        <taxon>Elysia</taxon>
    </lineage>
</organism>
<feature type="non-terminal residue" evidence="4">
    <location>
        <position position="1"/>
    </location>
</feature>
<feature type="signal peptide" evidence="2">
    <location>
        <begin position="1"/>
        <end position="19"/>
    </location>
</feature>
<sequence>ITEMKTLLFSELLRPITLCCVLVFNGNQLMSTGATIVLQSFQKSTAEKLGAARLGSPWNSQSLAACVSRCMIEYSTACKSVMYHANLRLCTPGSQVSFDLSPPDDAAEGDLYCPELACNTSDGFTLESGFGFMVCIRLLDSETFAQQRIECSSLGGFLASARAMEKLNLLQNFSSGATSLMGLDDQTTEGTFIWHDTGLPLTASEQGVLFIPGEPNNYGGDEDCVINNFNSRLNDIPCYFRYPAICERPMT</sequence>
<dbReference type="InterPro" id="IPR016186">
    <property type="entry name" value="C-type_lectin-like/link_sf"/>
</dbReference>
<dbReference type="PANTHER" id="PTHR22801:SF63">
    <property type="entry name" value="C-TYPE LECTIN DOMAIN-CONTAINING PROTEIN"/>
    <property type="match status" value="1"/>
</dbReference>
<dbReference type="InterPro" id="IPR001304">
    <property type="entry name" value="C-type_lectin-like"/>
</dbReference>
<name>A0AAE1CWH7_9GAST</name>
<dbReference type="InterPro" id="IPR016187">
    <property type="entry name" value="CTDL_fold"/>
</dbReference>
<dbReference type="InterPro" id="IPR018378">
    <property type="entry name" value="C-type_lectin_CS"/>
</dbReference>
<feature type="chain" id="PRO_5042090634" description="C-type lectin domain-containing protein" evidence="2">
    <location>
        <begin position="20"/>
        <end position="251"/>
    </location>
</feature>
<dbReference type="Pfam" id="PF00059">
    <property type="entry name" value="Lectin_C"/>
    <property type="match status" value="1"/>
</dbReference>